<dbReference type="RefSeq" id="WP_244016250.1">
    <property type="nucleotide sequence ID" value="NZ_JALHLF010000001.1"/>
</dbReference>
<accession>A0ABT0B8E7</accession>
<dbReference type="Proteomes" id="UP001162881">
    <property type="component" value="Unassembled WGS sequence"/>
</dbReference>
<comment type="caution">
    <text evidence="1">The sequence shown here is derived from an EMBL/GenBank/DDBJ whole genome shotgun (WGS) entry which is preliminary data.</text>
</comment>
<dbReference type="EMBL" id="JALHLF010000001">
    <property type="protein sequence ID" value="MCJ2181194.1"/>
    <property type="molecule type" value="Genomic_DNA"/>
</dbReference>
<gene>
    <name evidence="1" type="ORF">MTR62_00495</name>
</gene>
<keyword evidence="1" id="KW-0540">Nuclease</keyword>
<dbReference type="GO" id="GO:0004519">
    <property type="term" value="F:endonuclease activity"/>
    <property type="evidence" value="ECO:0007669"/>
    <property type="project" value="UniProtKB-KW"/>
</dbReference>
<protein>
    <submittedName>
        <fullName evidence="1">HNH endonuclease</fullName>
    </submittedName>
</protein>
<keyword evidence="1" id="KW-0378">Hydrolase</keyword>
<organism evidence="1 2">
    <name type="scientific">Novosphingobium organovorum</name>
    <dbReference type="NCBI Taxonomy" id="2930092"/>
    <lineage>
        <taxon>Bacteria</taxon>
        <taxon>Pseudomonadati</taxon>
        <taxon>Pseudomonadota</taxon>
        <taxon>Alphaproteobacteria</taxon>
        <taxon>Sphingomonadales</taxon>
        <taxon>Sphingomonadaceae</taxon>
        <taxon>Novosphingobium</taxon>
    </lineage>
</organism>
<evidence type="ECO:0000313" key="1">
    <source>
        <dbReference type="EMBL" id="MCJ2181194.1"/>
    </source>
</evidence>
<evidence type="ECO:0000313" key="2">
    <source>
        <dbReference type="Proteomes" id="UP001162881"/>
    </source>
</evidence>
<keyword evidence="1" id="KW-0255">Endonuclease</keyword>
<reference evidence="1" key="1">
    <citation type="submission" date="2022-03" db="EMBL/GenBank/DDBJ databases">
        <title>Identification of a novel bacterium isolated from mangrove sediments.</title>
        <authorList>
            <person name="Pan X."/>
        </authorList>
    </citation>
    <scope>NUCLEOTIDE SEQUENCE</scope>
    <source>
        <strain evidence="1">B1949</strain>
    </source>
</reference>
<proteinExistence type="predicted"/>
<name>A0ABT0B8E7_9SPHN</name>
<keyword evidence="2" id="KW-1185">Reference proteome</keyword>
<dbReference type="Gene3D" id="1.10.30.50">
    <property type="match status" value="1"/>
</dbReference>
<sequence>MPISQAMEDLAQIPCWLCGRALGRRIEWHHPVPKSRGGRTTEPVHRICHRTLHASFANAELARIGGDVARLRERVEIARFLAWIADKPADFHAPTRKRR</sequence>